<gene>
    <name evidence="2" type="ORF">GA0070216_11153</name>
</gene>
<dbReference type="EMBL" id="FMCU01000011">
    <property type="protein sequence ID" value="SCF35983.1"/>
    <property type="molecule type" value="Genomic_DNA"/>
</dbReference>
<dbReference type="Pfam" id="PF13577">
    <property type="entry name" value="SnoaL_4"/>
    <property type="match status" value="1"/>
</dbReference>
<name>A0A1C4ZSK1_9ACTN</name>
<dbReference type="OrthoDB" id="9180262at2"/>
<dbReference type="Gene3D" id="3.10.450.50">
    <property type="match status" value="1"/>
</dbReference>
<dbReference type="InterPro" id="IPR037401">
    <property type="entry name" value="SnoaL-like"/>
</dbReference>
<reference evidence="3" key="1">
    <citation type="submission" date="2016-06" db="EMBL/GenBank/DDBJ databases">
        <authorList>
            <person name="Varghese N."/>
            <person name="Submissions Spin"/>
        </authorList>
    </citation>
    <scope>NUCLEOTIDE SEQUENCE [LARGE SCALE GENOMIC DNA]</scope>
    <source>
        <strain evidence="3">DSM 44100</strain>
    </source>
</reference>
<dbReference type="InterPro" id="IPR032710">
    <property type="entry name" value="NTF2-like_dom_sf"/>
</dbReference>
<dbReference type="AlphaFoldDB" id="A0A1C4ZSK1"/>
<dbReference type="SUPFAM" id="SSF54427">
    <property type="entry name" value="NTF2-like"/>
    <property type="match status" value="1"/>
</dbReference>
<keyword evidence="3" id="KW-1185">Reference proteome</keyword>
<feature type="domain" description="SnoaL-like" evidence="1">
    <location>
        <begin position="5"/>
        <end position="137"/>
    </location>
</feature>
<evidence type="ECO:0000259" key="1">
    <source>
        <dbReference type="Pfam" id="PF13577"/>
    </source>
</evidence>
<accession>A0A1C4ZSK1</accession>
<proteinExistence type="predicted"/>
<dbReference type="RefSeq" id="WP_091248895.1">
    <property type="nucleotide sequence ID" value="NZ_FMCU01000011.1"/>
</dbReference>
<evidence type="ECO:0000313" key="2">
    <source>
        <dbReference type="EMBL" id="SCF35983.1"/>
    </source>
</evidence>
<dbReference type="STRING" id="121616.GA0070216_11153"/>
<sequence length="156" mass="16945">MPLSADDRLAIHELVALHGHLMDDGAFDRLSELFTDDFAYDVTAYGFGVLRGYAAFAEAARTLGDGNPLGHHVTNIVVSEDADGTVRVRSKGLGVPVDGPVGTVVYEDVVRRVEAQPPAGTVGARRPATGWRISYRRVVPRRRPLHPEGRSQYPQG</sequence>
<evidence type="ECO:0000313" key="3">
    <source>
        <dbReference type="Proteomes" id="UP000198797"/>
    </source>
</evidence>
<organism evidence="2 3">
    <name type="scientific">Micromonospora matsumotoense</name>
    <dbReference type="NCBI Taxonomy" id="121616"/>
    <lineage>
        <taxon>Bacteria</taxon>
        <taxon>Bacillati</taxon>
        <taxon>Actinomycetota</taxon>
        <taxon>Actinomycetes</taxon>
        <taxon>Micromonosporales</taxon>
        <taxon>Micromonosporaceae</taxon>
        <taxon>Micromonospora</taxon>
    </lineage>
</organism>
<protein>
    <submittedName>
        <fullName evidence="2">SnoaL-like domain-containing protein</fullName>
    </submittedName>
</protein>
<dbReference type="Proteomes" id="UP000198797">
    <property type="component" value="Unassembled WGS sequence"/>
</dbReference>